<gene>
    <name evidence="2" type="ORF">AB0L16_03375</name>
</gene>
<dbReference type="Proteomes" id="UP001552594">
    <property type="component" value="Unassembled WGS sequence"/>
</dbReference>
<dbReference type="RefSeq" id="WP_161968582.1">
    <property type="nucleotide sequence ID" value="NZ_JBFAUK010000002.1"/>
</dbReference>
<comment type="caution">
    <text evidence="2">The sequence shown here is derived from an EMBL/GenBank/DDBJ whole genome shotgun (WGS) entry which is preliminary data.</text>
</comment>
<accession>A0ABV3JS27</accession>
<reference evidence="2 3" key="1">
    <citation type="submission" date="2024-06" db="EMBL/GenBank/DDBJ databases">
        <title>The Natural Products Discovery Center: Release of the First 8490 Sequenced Strains for Exploring Actinobacteria Biosynthetic Diversity.</title>
        <authorList>
            <person name="Kalkreuter E."/>
            <person name="Kautsar S.A."/>
            <person name="Yang D."/>
            <person name="Bader C.D."/>
            <person name="Teijaro C.N."/>
            <person name="Fluegel L."/>
            <person name="Davis C.M."/>
            <person name="Simpson J.R."/>
            <person name="Lauterbach L."/>
            <person name="Steele A.D."/>
            <person name="Gui C."/>
            <person name="Meng S."/>
            <person name="Li G."/>
            <person name="Viehrig K."/>
            <person name="Ye F."/>
            <person name="Su P."/>
            <person name="Kiefer A.F."/>
            <person name="Nichols A."/>
            <person name="Cepeda A.J."/>
            <person name="Yan W."/>
            <person name="Fan B."/>
            <person name="Jiang Y."/>
            <person name="Adhikari A."/>
            <person name="Zheng C.-J."/>
            <person name="Schuster L."/>
            <person name="Cowan T.M."/>
            <person name="Smanski M.J."/>
            <person name="Chevrette M.G."/>
            <person name="De Carvalho L.P.S."/>
            <person name="Shen B."/>
        </authorList>
    </citation>
    <scope>NUCLEOTIDE SEQUENCE [LARGE SCALE GENOMIC DNA]</scope>
    <source>
        <strain evidence="2 3">NPDC052347</strain>
    </source>
</reference>
<keyword evidence="3" id="KW-1185">Reference proteome</keyword>
<evidence type="ECO:0000256" key="1">
    <source>
        <dbReference type="SAM" id="MobiDB-lite"/>
    </source>
</evidence>
<evidence type="ECO:0000313" key="3">
    <source>
        <dbReference type="Proteomes" id="UP001552594"/>
    </source>
</evidence>
<evidence type="ECO:0000313" key="2">
    <source>
        <dbReference type="EMBL" id="MEV5505503.1"/>
    </source>
</evidence>
<dbReference type="EMBL" id="JBFAUK010000002">
    <property type="protein sequence ID" value="MEV5505503.1"/>
    <property type="molecule type" value="Genomic_DNA"/>
</dbReference>
<sequence>MSHQPQWQQNANRDSQIVDPVVMIQELSRFKPLRTTRIDYALVFTTAQGGFDTFLPPRRPSRTELATRRWTSVYEVDMGLHDAAAVLALPSSNDAFLFEVSLNFSWQVLDPALFVAGGERHVPAMVQRLVENAVRPVLSRYAMADSAAAEREAQQALAAAGELGAAVGLQVRYGIRIRRDEATLEHERQLRELEFARKKLEPQHALLMREDELTAERALAQGRQQHRIELQNQNLTHERQLLRGRQELELHEIEAQKIRYYAYYLEQGGPTAMAFELAKRPEDTRLIMENLREDQLRIMQGQMQIVLQALGGGPGGLEEHQLDEPRRMAVNLAKQFLSAKRPPSLPDHLSAVEAVEAPADAPASDDTPEAPAQQAQDGTELPAAPRDNPVPPSAGPVFGYRTPNTPSGP</sequence>
<proteinExistence type="predicted"/>
<name>A0ABV3JS27_STRON</name>
<organism evidence="2 3">
    <name type="scientific">Streptomyces orinoci</name>
    <name type="common">Streptoverticillium orinoci</name>
    <dbReference type="NCBI Taxonomy" id="67339"/>
    <lineage>
        <taxon>Bacteria</taxon>
        <taxon>Bacillati</taxon>
        <taxon>Actinomycetota</taxon>
        <taxon>Actinomycetes</taxon>
        <taxon>Kitasatosporales</taxon>
        <taxon>Streptomycetaceae</taxon>
        <taxon>Streptomyces</taxon>
    </lineage>
</organism>
<feature type="compositionally biased region" description="Low complexity" evidence="1">
    <location>
        <begin position="354"/>
        <end position="372"/>
    </location>
</feature>
<protein>
    <submittedName>
        <fullName evidence="2">PE-PGRS family protein</fullName>
    </submittedName>
</protein>
<feature type="region of interest" description="Disordered" evidence="1">
    <location>
        <begin position="354"/>
        <end position="409"/>
    </location>
</feature>